<evidence type="ECO:0000313" key="3">
    <source>
        <dbReference type="Proteomes" id="UP001201812"/>
    </source>
</evidence>
<sequence>MIHPINIPDDLLAVNPQRPQLIEPKRMRPKIIYSKEGRKFNQEGVPLSPRSPTGMWNDFFLRSFMRRIACEQQADTAEKSSVDTLIDVVDLQPSPSIVPSGPNLDVNWNVIGKQTGPSTISESMANMNLKEKSAENTVHSSLKTDRADVESTDTDDENSFNASASFGKSARLPSRRKSAKVNPEVIKPILTPCCNTGKRPTKFERNTNATPLKEFARFDFSHSNLFSDQLHNNQVTENNQKTEEQTEDELASQRKRSLLLLPNPVGSRIWTSVERASKPKSSNKLAPTLSLPVECIRQRPSELLFRVVSVATCRQKRLHIALEIHNSLGKELRFQILEHVHEAVEDKIEEEILKSEERVVVLKGSQDTKIEISMDITETMERLFQHRNKYLIITLHGRILK</sequence>
<accession>A0AAD4MS38</accession>
<comment type="caution">
    <text evidence="2">The sequence shown here is derived from an EMBL/GenBank/DDBJ whole genome shotgun (WGS) entry which is preliminary data.</text>
</comment>
<keyword evidence="3" id="KW-1185">Reference proteome</keyword>
<reference evidence="2" key="1">
    <citation type="submission" date="2022-01" db="EMBL/GenBank/DDBJ databases">
        <title>Genome Sequence Resource for Two Populations of Ditylenchus destructor, the Migratory Endoparasitic Phytonematode.</title>
        <authorList>
            <person name="Zhang H."/>
            <person name="Lin R."/>
            <person name="Xie B."/>
        </authorList>
    </citation>
    <scope>NUCLEOTIDE SEQUENCE</scope>
    <source>
        <strain evidence="2">BazhouSP</strain>
    </source>
</reference>
<gene>
    <name evidence="2" type="ORF">DdX_14269</name>
</gene>
<proteinExistence type="predicted"/>
<evidence type="ECO:0000256" key="1">
    <source>
        <dbReference type="SAM" id="MobiDB-lite"/>
    </source>
</evidence>
<dbReference type="Proteomes" id="UP001201812">
    <property type="component" value="Unassembled WGS sequence"/>
</dbReference>
<dbReference type="AlphaFoldDB" id="A0AAD4MS38"/>
<evidence type="ECO:0000313" key="2">
    <source>
        <dbReference type="EMBL" id="KAI1704402.1"/>
    </source>
</evidence>
<dbReference type="EMBL" id="JAKKPZ010000068">
    <property type="protein sequence ID" value="KAI1704402.1"/>
    <property type="molecule type" value="Genomic_DNA"/>
</dbReference>
<feature type="region of interest" description="Disordered" evidence="1">
    <location>
        <begin position="133"/>
        <end position="180"/>
    </location>
</feature>
<organism evidence="2 3">
    <name type="scientific">Ditylenchus destructor</name>
    <dbReference type="NCBI Taxonomy" id="166010"/>
    <lineage>
        <taxon>Eukaryota</taxon>
        <taxon>Metazoa</taxon>
        <taxon>Ecdysozoa</taxon>
        <taxon>Nematoda</taxon>
        <taxon>Chromadorea</taxon>
        <taxon>Rhabditida</taxon>
        <taxon>Tylenchina</taxon>
        <taxon>Tylenchomorpha</taxon>
        <taxon>Sphaerularioidea</taxon>
        <taxon>Anguinidae</taxon>
        <taxon>Anguininae</taxon>
        <taxon>Ditylenchus</taxon>
    </lineage>
</organism>
<name>A0AAD4MS38_9BILA</name>
<protein>
    <submittedName>
        <fullName evidence="2">Uncharacterized protein</fullName>
    </submittedName>
</protein>